<dbReference type="PANTHER" id="PTHR39176:SF1">
    <property type="entry name" value="PERIPLASMIC PROTEIN"/>
    <property type="match status" value="1"/>
</dbReference>
<dbReference type="RefSeq" id="WP_271185360.1">
    <property type="nucleotide sequence ID" value="NZ_BSFE01000001.1"/>
</dbReference>
<evidence type="ECO:0000313" key="2">
    <source>
        <dbReference type="EMBL" id="GLK50967.1"/>
    </source>
</evidence>
<proteinExistence type="predicted"/>
<evidence type="ECO:0000259" key="1">
    <source>
        <dbReference type="Pfam" id="PF07007"/>
    </source>
</evidence>
<comment type="caution">
    <text evidence="2">The sequence shown here is derived from an EMBL/GenBank/DDBJ whole genome shotgun (WGS) entry which is preliminary data.</text>
</comment>
<sequence>MMLMSILAAATLFTAQGDKPVPAAARAMPQLSASDTVALCLGRRDGTSRACIGDFTEACIRLNEDGETNAGMIGCTAQELEAWDAALNEAYDALRARHDGTRATALRDAQRAWIAKRDADCAFLASIFEGGSHASLEQTSCLMTETAERTIVLRDWSENYPPF</sequence>
<reference evidence="2" key="2">
    <citation type="submission" date="2023-01" db="EMBL/GenBank/DDBJ databases">
        <authorList>
            <person name="Sun Q."/>
            <person name="Evtushenko L."/>
        </authorList>
    </citation>
    <scope>NUCLEOTIDE SEQUENCE</scope>
    <source>
        <strain evidence="2">VKM B-1513</strain>
    </source>
</reference>
<organism evidence="2 3">
    <name type="scientific">Maricaulis virginensis</name>
    <dbReference type="NCBI Taxonomy" id="144022"/>
    <lineage>
        <taxon>Bacteria</taxon>
        <taxon>Pseudomonadati</taxon>
        <taxon>Pseudomonadota</taxon>
        <taxon>Alphaproteobacteria</taxon>
        <taxon>Maricaulales</taxon>
        <taxon>Maricaulaceae</taxon>
        <taxon>Maricaulis</taxon>
    </lineage>
</organism>
<dbReference type="PANTHER" id="PTHR39176">
    <property type="entry name" value="PERIPLASMIC PROTEIN-RELATED"/>
    <property type="match status" value="1"/>
</dbReference>
<evidence type="ECO:0000313" key="3">
    <source>
        <dbReference type="Proteomes" id="UP001143486"/>
    </source>
</evidence>
<gene>
    <name evidence="2" type="ORF">GCM10017621_04750</name>
</gene>
<reference evidence="2" key="1">
    <citation type="journal article" date="2014" name="Int. J. Syst. Evol. Microbiol.">
        <title>Complete genome sequence of Corynebacterium casei LMG S-19264T (=DSM 44701T), isolated from a smear-ripened cheese.</title>
        <authorList>
            <consortium name="US DOE Joint Genome Institute (JGI-PGF)"/>
            <person name="Walter F."/>
            <person name="Albersmeier A."/>
            <person name="Kalinowski J."/>
            <person name="Ruckert C."/>
        </authorList>
    </citation>
    <scope>NUCLEOTIDE SEQUENCE</scope>
    <source>
        <strain evidence="2">VKM B-1513</strain>
    </source>
</reference>
<name>A0A9W6MM95_9PROT</name>
<dbReference type="AlphaFoldDB" id="A0A9W6MM95"/>
<feature type="domain" description="Lysozyme inhibitor LprI-like N-terminal" evidence="1">
    <location>
        <begin position="63"/>
        <end position="151"/>
    </location>
</feature>
<accession>A0A9W6MM95</accession>
<dbReference type="InterPro" id="IPR009739">
    <property type="entry name" value="LprI-like_N"/>
</dbReference>
<protein>
    <recommendedName>
        <fullName evidence="1">Lysozyme inhibitor LprI-like N-terminal domain-containing protein</fullName>
    </recommendedName>
</protein>
<dbReference type="Gene3D" id="1.20.1270.180">
    <property type="match status" value="1"/>
</dbReference>
<keyword evidence="3" id="KW-1185">Reference proteome</keyword>
<dbReference type="Proteomes" id="UP001143486">
    <property type="component" value="Unassembled WGS sequence"/>
</dbReference>
<dbReference type="Pfam" id="PF07007">
    <property type="entry name" value="LprI"/>
    <property type="match status" value="1"/>
</dbReference>
<dbReference type="EMBL" id="BSFE01000001">
    <property type="protein sequence ID" value="GLK50967.1"/>
    <property type="molecule type" value="Genomic_DNA"/>
</dbReference>